<evidence type="ECO:0000313" key="3">
    <source>
        <dbReference type="Proteomes" id="UP000051677"/>
    </source>
</evidence>
<feature type="transmembrane region" description="Helical" evidence="1">
    <location>
        <begin position="33"/>
        <end position="52"/>
    </location>
</feature>
<feature type="transmembrane region" description="Helical" evidence="1">
    <location>
        <begin position="58"/>
        <end position="80"/>
    </location>
</feature>
<evidence type="ECO:0000313" key="2">
    <source>
        <dbReference type="EMBL" id="KQH79554.1"/>
    </source>
</evidence>
<sequence length="107" mass="11314">MSQLTAFVATVAVESLWYVGGLVGIVGLRWWWALLLAIGVNAVTHPVAWWVLAPEPTLPALALTEFAVTLAEAVVLAVAVRRELVTLALLSVGANASSLLTGLLLNR</sequence>
<dbReference type="Proteomes" id="UP000051677">
    <property type="component" value="Unassembled WGS sequence"/>
</dbReference>
<dbReference type="RefSeq" id="WP_055577567.1">
    <property type="nucleotide sequence ID" value="NZ_LKTM01000090.1"/>
</dbReference>
<dbReference type="EMBL" id="LKTM01000090">
    <property type="protein sequence ID" value="KQH79554.1"/>
    <property type="molecule type" value="Genomic_DNA"/>
</dbReference>
<name>A0A0Q2LUT0_MYCGO</name>
<proteinExistence type="predicted"/>
<evidence type="ECO:0000256" key="1">
    <source>
        <dbReference type="SAM" id="Phobius"/>
    </source>
</evidence>
<dbReference type="STRING" id="1778.A9W97_17170"/>
<keyword evidence="1" id="KW-0812">Transmembrane</keyword>
<evidence type="ECO:0008006" key="4">
    <source>
        <dbReference type="Google" id="ProtNLM"/>
    </source>
</evidence>
<feature type="transmembrane region" description="Helical" evidence="1">
    <location>
        <begin position="6"/>
        <end position="26"/>
    </location>
</feature>
<reference evidence="2 3" key="1">
    <citation type="submission" date="2015-10" db="EMBL/GenBank/DDBJ databases">
        <title>Mycobacterium gordonae draft genome assembly.</title>
        <authorList>
            <person name="Ustinova V."/>
            <person name="Smirnova T."/>
            <person name="Blagodatskikh K."/>
            <person name="Varlamov D."/>
            <person name="Larionova E."/>
            <person name="Chernousova L."/>
        </authorList>
    </citation>
    <scope>NUCLEOTIDE SEQUENCE [LARGE SCALE GENOMIC DNA]</scope>
    <source>
        <strain evidence="2 3">CTRI 14-8773</strain>
    </source>
</reference>
<organism evidence="2 3">
    <name type="scientific">Mycobacterium gordonae</name>
    <dbReference type="NCBI Taxonomy" id="1778"/>
    <lineage>
        <taxon>Bacteria</taxon>
        <taxon>Bacillati</taxon>
        <taxon>Actinomycetota</taxon>
        <taxon>Actinomycetes</taxon>
        <taxon>Mycobacteriales</taxon>
        <taxon>Mycobacteriaceae</taxon>
        <taxon>Mycobacterium</taxon>
    </lineage>
</organism>
<gene>
    <name evidence="2" type="ORF">AO501_17140</name>
</gene>
<protein>
    <recommendedName>
        <fullName evidence="4">DUF2568 domain-containing protein</fullName>
    </recommendedName>
</protein>
<accession>A0A0Q2LUT0</accession>
<comment type="caution">
    <text evidence="2">The sequence shown here is derived from an EMBL/GenBank/DDBJ whole genome shotgun (WGS) entry which is preliminary data.</text>
</comment>
<dbReference type="AlphaFoldDB" id="A0A0Q2LUT0"/>
<keyword evidence="1" id="KW-1133">Transmembrane helix</keyword>
<keyword evidence="1" id="KW-0472">Membrane</keyword>
<feature type="transmembrane region" description="Helical" evidence="1">
    <location>
        <begin position="87"/>
        <end position="105"/>
    </location>
</feature>
<dbReference type="OrthoDB" id="4308765at2"/>